<dbReference type="RefSeq" id="WP_067617569.1">
    <property type="nucleotide sequence ID" value="NZ_MAGO01000005.1"/>
</dbReference>
<dbReference type="PANTHER" id="PTHR36441">
    <property type="entry name" value="HYPOTHETICAL CYTOSOLIC PROTEIN"/>
    <property type="match status" value="1"/>
</dbReference>
<dbReference type="Pfam" id="PF04456">
    <property type="entry name" value="DUF503"/>
    <property type="match status" value="1"/>
</dbReference>
<protein>
    <submittedName>
        <fullName evidence="1">YlxP-like protein</fullName>
    </submittedName>
</protein>
<dbReference type="InterPro" id="IPR036746">
    <property type="entry name" value="TT1725-like_sf"/>
</dbReference>
<reference evidence="1 2" key="1">
    <citation type="submission" date="2016-06" db="EMBL/GenBank/DDBJ databases">
        <title>Respiratory ammonification of nitrate coupled to the oxidation of elemental sulfur in deep-sea autotrophic thermophilic bacteria.</title>
        <authorList>
            <person name="Slobodkina G.B."/>
            <person name="Mardanov A.V."/>
            <person name="Ravin N.V."/>
            <person name="Frolova A.A."/>
            <person name="Viryasiv M.B."/>
            <person name="Chernyh N.A."/>
            <person name="Bonch-Osmolovskaya E.A."/>
            <person name="Slobodkin A.I."/>
        </authorList>
    </citation>
    <scope>NUCLEOTIDE SEQUENCE [LARGE SCALE GENOMIC DNA]</scope>
    <source>
        <strain evidence="1 2">S69</strain>
    </source>
</reference>
<proteinExistence type="predicted"/>
<dbReference type="OrthoDB" id="9809023at2"/>
<dbReference type="EMBL" id="MAGO01000005">
    <property type="protein sequence ID" value="OCC15454.1"/>
    <property type="molecule type" value="Genomic_DNA"/>
</dbReference>
<dbReference type="Gene3D" id="3.30.70.1120">
    <property type="entry name" value="TT1725-like"/>
    <property type="match status" value="1"/>
</dbReference>
<organism evidence="1 2">
    <name type="scientific">Dissulfuribacter thermophilus</name>
    <dbReference type="NCBI Taxonomy" id="1156395"/>
    <lineage>
        <taxon>Bacteria</taxon>
        <taxon>Pseudomonadati</taxon>
        <taxon>Thermodesulfobacteriota</taxon>
        <taxon>Dissulfuribacteria</taxon>
        <taxon>Dissulfuribacterales</taxon>
        <taxon>Dissulfuribacteraceae</taxon>
        <taxon>Dissulfuribacter</taxon>
    </lineage>
</organism>
<name>A0A1B9F6I5_9BACT</name>
<dbReference type="STRING" id="1156395.DBT_1201"/>
<dbReference type="SUPFAM" id="SSF103007">
    <property type="entry name" value="Hypothetical protein TT1725"/>
    <property type="match status" value="1"/>
</dbReference>
<comment type="caution">
    <text evidence="1">The sequence shown here is derived from an EMBL/GenBank/DDBJ whole genome shotgun (WGS) entry which is preliminary data.</text>
</comment>
<dbReference type="InterPro" id="IPR007546">
    <property type="entry name" value="DUF503"/>
</dbReference>
<evidence type="ECO:0000313" key="1">
    <source>
        <dbReference type="EMBL" id="OCC15454.1"/>
    </source>
</evidence>
<dbReference type="AlphaFoldDB" id="A0A1B9F6I5"/>
<dbReference type="PANTHER" id="PTHR36441:SF1">
    <property type="entry name" value="DUF503 DOMAIN-CONTAINING PROTEIN"/>
    <property type="match status" value="1"/>
</dbReference>
<dbReference type="Proteomes" id="UP000093080">
    <property type="component" value="Unassembled WGS sequence"/>
</dbReference>
<keyword evidence="2" id="KW-1185">Reference proteome</keyword>
<sequence length="98" mass="10650">MIVGTARIRLRLNGNQSLKGKRKVIKSIIGQVSSRFNCAVSEVADHDLWQTSEIGIATVGNDGPTINSALDKILDFIERNVQAEVVGSSYEIIHLGSE</sequence>
<accession>A0A1B9F6I5</accession>
<evidence type="ECO:0000313" key="2">
    <source>
        <dbReference type="Proteomes" id="UP000093080"/>
    </source>
</evidence>
<gene>
    <name evidence="1" type="ORF">DBT_1201</name>
</gene>